<sequence>MTRTLPWLQSGTSGTAAKVKSTEAPQTSRLQTQEFDLYVDDNTTGVSTLQRRARLRPGRTPSTSPPPSPPRQEFMREGLAADDIWIMVEDEFLETAKLFTQHLHHAEYQRLKNLAKTRSISAINSTARPVDGRTAMGFQTKRKLEADAHSKAQLETAKKITNEADSDLDEEDDPWMKDPQLAGLMTSPRKPSTKLVSLTGVRANTRAAAGYPQARQTPRMSVPFDSAPQNDVPRLRARTLQDKQQLGDEDYDDDDLDALAYVKPRVNSEARQLPKSTTEQGRSLQRALYPNSVLPHPKRPPSTCILSGVAQELAAPITTRQSLVHTKQKHSAETSTTSHNRTSASVSRTARSKPASLFDDLPQRRETPFEHGDSWAQRKAAKAAKAKKEEQERRSSLRVEEIPTFLI</sequence>
<evidence type="ECO:0000256" key="1">
    <source>
        <dbReference type="SAM" id="MobiDB-lite"/>
    </source>
</evidence>
<gene>
    <name evidence="2" type="ORF">B0A49_06303</name>
</gene>
<name>A0A4U0X561_9PEZI</name>
<protein>
    <submittedName>
        <fullName evidence="2">Uncharacterized protein</fullName>
    </submittedName>
</protein>
<dbReference type="OrthoDB" id="5374569at2759"/>
<feature type="compositionally biased region" description="Basic and acidic residues" evidence="1">
    <location>
        <begin position="361"/>
        <end position="373"/>
    </location>
</feature>
<feature type="compositionally biased region" description="Polar residues" evidence="1">
    <location>
        <begin position="41"/>
        <end position="50"/>
    </location>
</feature>
<feature type="region of interest" description="Disordered" evidence="1">
    <location>
        <begin position="1"/>
        <end position="74"/>
    </location>
</feature>
<keyword evidence="3" id="KW-1185">Reference proteome</keyword>
<reference evidence="2 3" key="1">
    <citation type="submission" date="2017-03" db="EMBL/GenBank/DDBJ databases">
        <title>Genomes of endolithic fungi from Antarctica.</title>
        <authorList>
            <person name="Coleine C."/>
            <person name="Masonjones S."/>
            <person name="Stajich J.E."/>
        </authorList>
    </citation>
    <scope>NUCLEOTIDE SEQUENCE [LARGE SCALE GENOMIC DNA]</scope>
    <source>
        <strain evidence="2 3">CCFEE 5187</strain>
    </source>
</reference>
<proteinExistence type="predicted"/>
<feature type="region of interest" description="Disordered" evidence="1">
    <location>
        <begin position="322"/>
        <end position="407"/>
    </location>
</feature>
<dbReference type="Proteomes" id="UP000308768">
    <property type="component" value="Unassembled WGS sequence"/>
</dbReference>
<dbReference type="STRING" id="331657.A0A4U0X561"/>
<organism evidence="2 3">
    <name type="scientific">Cryomyces minteri</name>
    <dbReference type="NCBI Taxonomy" id="331657"/>
    <lineage>
        <taxon>Eukaryota</taxon>
        <taxon>Fungi</taxon>
        <taxon>Dikarya</taxon>
        <taxon>Ascomycota</taxon>
        <taxon>Pezizomycotina</taxon>
        <taxon>Dothideomycetes</taxon>
        <taxon>Dothideomycetes incertae sedis</taxon>
        <taxon>Cryomyces</taxon>
    </lineage>
</organism>
<feature type="compositionally biased region" description="Polar residues" evidence="1">
    <location>
        <begin position="1"/>
        <end position="15"/>
    </location>
</feature>
<feature type="region of interest" description="Disordered" evidence="1">
    <location>
        <begin position="209"/>
        <end position="233"/>
    </location>
</feature>
<feature type="compositionally biased region" description="Polar residues" evidence="1">
    <location>
        <begin position="23"/>
        <end position="34"/>
    </location>
</feature>
<evidence type="ECO:0000313" key="2">
    <source>
        <dbReference type="EMBL" id="TKA70486.1"/>
    </source>
</evidence>
<accession>A0A4U0X561</accession>
<feature type="compositionally biased region" description="Basic and acidic residues" evidence="1">
    <location>
        <begin position="386"/>
        <end position="401"/>
    </location>
</feature>
<evidence type="ECO:0000313" key="3">
    <source>
        <dbReference type="Proteomes" id="UP000308768"/>
    </source>
</evidence>
<dbReference type="AlphaFoldDB" id="A0A4U0X561"/>
<comment type="caution">
    <text evidence="2">The sequence shown here is derived from an EMBL/GenBank/DDBJ whole genome shotgun (WGS) entry which is preliminary data.</text>
</comment>
<dbReference type="EMBL" id="NAJN01000640">
    <property type="protein sequence ID" value="TKA70486.1"/>
    <property type="molecule type" value="Genomic_DNA"/>
</dbReference>